<dbReference type="SUPFAM" id="SSF48008">
    <property type="entry name" value="GntR ligand-binding domain-like"/>
    <property type="match status" value="1"/>
</dbReference>
<evidence type="ECO:0000256" key="2">
    <source>
        <dbReference type="ARBA" id="ARBA00023125"/>
    </source>
</evidence>
<dbReference type="PANTHER" id="PTHR43537">
    <property type="entry name" value="TRANSCRIPTIONAL REGULATOR, GNTR FAMILY"/>
    <property type="match status" value="1"/>
</dbReference>
<dbReference type="Pfam" id="PF07729">
    <property type="entry name" value="FCD"/>
    <property type="match status" value="1"/>
</dbReference>
<dbReference type="PRINTS" id="PR00033">
    <property type="entry name" value="HTHASNC"/>
</dbReference>
<dbReference type="InterPro" id="IPR008920">
    <property type="entry name" value="TF_FadR/GntR_C"/>
</dbReference>
<dbReference type="SUPFAM" id="SSF46785">
    <property type="entry name" value="Winged helix' DNA-binding domain"/>
    <property type="match status" value="1"/>
</dbReference>
<protein>
    <submittedName>
        <fullName evidence="5">GntR family transcriptional regulator</fullName>
    </submittedName>
</protein>
<dbReference type="Gene3D" id="1.10.10.10">
    <property type="entry name" value="Winged helix-like DNA-binding domain superfamily/Winged helix DNA-binding domain"/>
    <property type="match status" value="1"/>
</dbReference>
<dbReference type="InterPro" id="IPR011711">
    <property type="entry name" value="GntR_C"/>
</dbReference>
<evidence type="ECO:0000313" key="5">
    <source>
        <dbReference type="EMBL" id="MDR5652451.1"/>
    </source>
</evidence>
<dbReference type="InterPro" id="IPR000524">
    <property type="entry name" value="Tscrpt_reg_HTH_GntR"/>
</dbReference>
<dbReference type="CDD" id="cd07377">
    <property type="entry name" value="WHTH_GntR"/>
    <property type="match status" value="1"/>
</dbReference>
<dbReference type="Proteomes" id="UP001247754">
    <property type="component" value="Unassembled WGS sequence"/>
</dbReference>
<dbReference type="PRINTS" id="PR00035">
    <property type="entry name" value="HTHGNTR"/>
</dbReference>
<proteinExistence type="predicted"/>
<dbReference type="Gene3D" id="1.20.120.530">
    <property type="entry name" value="GntR ligand-binding domain-like"/>
    <property type="match status" value="1"/>
</dbReference>
<gene>
    <name evidence="5" type="ORF">RGD00_07540</name>
</gene>
<comment type="caution">
    <text evidence="5">The sequence shown here is derived from an EMBL/GenBank/DDBJ whole genome shotgun (WGS) entry which is preliminary data.</text>
</comment>
<keyword evidence="3" id="KW-0804">Transcription</keyword>
<reference evidence="5 6" key="1">
    <citation type="submission" date="2023-09" db="EMBL/GenBank/DDBJ databases">
        <title>Xinfangfangia sedmenti sp. nov., isolated the sedment.</title>
        <authorList>
            <person name="Xu L."/>
        </authorList>
    </citation>
    <scope>NUCLEOTIDE SEQUENCE [LARGE SCALE GENOMIC DNA]</scope>
    <source>
        <strain evidence="5 6">LG-4</strain>
    </source>
</reference>
<dbReference type="PANTHER" id="PTHR43537:SF24">
    <property type="entry name" value="GLUCONATE OPERON TRANSCRIPTIONAL REPRESSOR"/>
    <property type="match status" value="1"/>
</dbReference>
<evidence type="ECO:0000256" key="3">
    <source>
        <dbReference type="ARBA" id="ARBA00023163"/>
    </source>
</evidence>
<keyword evidence="1" id="KW-0805">Transcription regulation</keyword>
<organism evidence="5 6">
    <name type="scientific">Ruixingdingia sedimenti</name>
    <dbReference type="NCBI Taxonomy" id="3073604"/>
    <lineage>
        <taxon>Bacteria</taxon>
        <taxon>Pseudomonadati</taxon>
        <taxon>Pseudomonadota</taxon>
        <taxon>Alphaproteobacteria</taxon>
        <taxon>Rhodobacterales</taxon>
        <taxon>Paracoccaceae</taxon>
        <taxon>Ruixingdingia</taxon>
    </lineage>
</organism>
<name>A0ABU1F6E7_9RHOB</name>
<sequence>MTQPFVPDTRGQSEFGDARLDNRMLSDQVVAFLIREITFGSLRQGQRINEAELARHLGISRNPIREAVRRLEERGMLVSAPRRGTFVRSFTKKDIDDIFSFRLLVENFALEQGLPRMTDAALAEITGHAEAMDTAAVTGDEPALVEHDLAFHQCICNLSDNHQTRHAFQNIQAELQMLITMAEQRFETLEEAAADHWPVVAAIATRDFAQASAALREHIKDSWRRLAEAYDRPDGAPPPITKPD</sequence>
<accession>A0ABU1F6E7</accession>
<dbReference type="PROSITE" id="PS50949">
    <property type="entry name" value="HTH_GNTR"/>
    <property type="match status" value="1"/>
</dbReference>
<dbReference type="RefSeq" id="WP_310456697.1">
    <property type="nucleotide sequence ID" value="NZ_JAVKPH010000006.1"/>
</dbReference>
<dbReference type="Pfam" id="PF00392">
    <property type="entry name" value="GntR"/>
    <property type="match status" value="1"/>
</dbReference>
<evidence type="ECO:0000259" key="4">
    <source>
        <dbReference type="PROSITE" id="PS50949"/>
    </source>
</evidence>
<dbReference type="InterPro" id="IPR036390">
    <property type="entry name" value="WH_DNA-bd_sf"/>
</dbReference>
<dbReference type="InterPro" id="IPR000485">
    <property type="entry name" value="AsnC-type_HTH_dom"/>
</dbReference>
<evidence type="ECO:0000256" key="1">
    <source>
        <dbReference type="ARBA" id="ARBA00023015"/>
    </source>
</evidence>
<dbReference type="InterPro" id="IPR036388">
    <property type="entry name" value="WH-like_DNA-bd_sf"/>
</dbReference>
<dbReference type="SMART" id="SM00345">
    <property type="entry name" value="HTH_GNTR"/>
    <property type="match status" value="1"/>
</dbReference>
<feature type="domain" description="HTH gntR-type" evidence="4">
    <location>
        <begin position="23"/>
        <end position="90"/>
    </location>
</feature>
<dbReference type="SMART" id="SM00895">
    <property type="entry name" value="FCD"/>
    <property type="match status" value="1"/>
</dbReference>
<evidence type="ECO:0000313" key="6">
    <source>
        <dbReference type="Proteomes" id="UP001247754"/>
    </source>
</evidence>
<dbReference type="EMBL" id="JAVKPH010000006">
    <property type="protein sequence ID" value="MDR5652451.1"/>
    <property type="molecule type" value="Genomic_DNA"/>
</dbReference>
<keyword evidence="2" id="KW-0238">DNA-binding</keyword>
<keyword evidence="6" id="KW-1185">Reference proteome</keyword>